<feature type="compositionally biased region" description="Polar residues" evidence="1">
    <location>
        <begin position="79"/>
        <end position="95"/>
    </location>
</feature>
<evidence type="ECO:0000256" key="2">
    <source>
        <dbReference type="SAM" id="Phobius"/>
    </source>
</evidence>
<evidence type="ECO:0000313" key="4">
    <source>
        <dbReference type="Proteomes" id="UP001375240"/>
    </source>
</evidence>
<reference evidence="3 4" key="1">
    <citation type="submission" date="2019-10" db="EMBL/GenBank/DDBJ databases">
        <authorList>
            <person name="Palmer J.M."/>
        </authorList>
    </citation>
    <scope>NUCLEOTIDE SEQUENCE [LARGE SCALE GENOMIC DNA]</scope>
    <source>
        <strain evidence="3 4">TWF696</strain>
    </source>
</reference>
<feature type="region of interest" description="Disordered" evidence="1">
    <location>
        <begin position="171"/>
        <end position="203"/>
    </location>
</feature>
<evidence type="ECO:0000313" key="3">
    <source>
        <dbReference type="EMBL" id="KAK6347349.1"/>
    </source>
</evidence>
<proteinExistence type="predicted"/>
<gene>
    <name evidence="3" type="ORF">TWF696_007417</name>
</gene>
<evidence type="ECO:0000256" key="1">
    <source>
        <dbReference type="SAM" id="MobiDB-lite"/>
    </source>
</evidence>
<feature type="compositionally biased region" description="Low complexity" evidence="1">
    <location>
        <begin position="187"/>
        <end position="197"/>
    </location>
</feature>
<comment type="caution">
    <text evidence="3">The sequence shown here is derived from an EMBL/GenBank/DDBJ whole genome shotgun (WGS) entry which is preliminary data.</text>
</comment>
<name>A0AAV9UTC8_9PEZI</name>
<sequence>MEWVMFIAGIYIGIFSLLVLSAIKRYFGTPVTPADQPAELAGVDQPASSTGSEVQQDSIAGRVKRRRGRSTTSRSPTGANKSTTDGANESTLGADLSTINPFTPLGYHVSSSDPDAELEMLQVDTAFNLGTMRMALVKEVPGSTAYNNILKDMDMEKAAFRERMDKVYRTKRDYERRYSDDDDEPSGSRGPRSPGSGLFAWPL</sequence>
<keyword evidence="2" id="KW-1133">Transmembrane helix</keyword>
<feature type="compositionally biased region" description="Polar residues" evidence="1">
    <location>
        <begin position="46"/>
        <end position="58"/>
    </location>
</feature>
<keyword evidence="4" id="KW-1185">Reference proteome</keyword>
<keyword evidence="2" id="KW-0812">Transmembrane</keyword>
<dbReference type="AlphaFoldDB" id="A0AAV9UTC8"/>
<feature type="region of interest" description="Disordered" evidence="1">
    <location>
        <begin position="38"/>
        <end position="95"/>
    </location>
</feature>
<organism evidence="3 4">
    <name type="scientific">Orbilia brochopaga</name>
    <dbReference type="NCBI Taxonomy" id="3140254"/>
    <lineage>
        <taxon>Eukaryota</taxon>
        <taxon>Fungi</taxon>
        <taxon>Dikarya</taxon>
        <taxon>Ascomycota</taxon>
        <taxon>Pezizomycotina</taxon>
        <taxon>Orbiliomycetes</taxon>
        <taxon>Orbiliales</taxon>
        <taxon>Orbiliaceae</taxon>
        <taxon>Orbilia</taxon>
    </lineage>
</organism>
<accession>A0AAV9UTC8</accession>
<protein>
    <submittedName>
        <fullName evidence="3">Uncharacterized protein</fullName>
    </submittedName>
</protein>
<dbReference type="Proteomes" id="UP001375240">
    <property type="component" value="Unassembled WGS sequence"/>
</dbReference>
<feature type="transmembrane region" description="Helical" evidence="2">
    <location>
        <begin position="6"/>
        <end position="23"/>
    </location>
</feature>
<keyword evidence="2" id="KW-0472">Membrane</keyword>
<dbReference type="EMBL" id="JAVHNQ010000005">
    <property type="protein sequence ID" value="KAK6347349.1"/>
    <property type="molecule type" value="Genomic_DNA"/>
</dbReference>